<feature type="compositionally biased region" description="Polar residues" evidence="10">
    <location>
        <begin position="1"/>
        <end position="19"/>
    </location>
</feature>
<feature type="transmembrane region" description="Helical" evidence="9">
    <location>
        <begin position="166"/>
        <end position="186"/>
    </location>
</feature>
<dbReference type="PANTHER" id="PTHR21236:SF7">
    <property type="entry name" value="PROTEIN YIPF4"/>
    <property type="match status" value="1"/>
</dbReference>
<evidence type="ECO:0000256" key="8">
    <source>
        <dbReference type="ARBA" id="ARBA00037720"/>
    </source>
</evidence>
<evidence type="ECO:0000256" key="5">
    <source>
        <dbReference type="ARBA" id="ARBA00023034"/>
    </source>
</evidence>
<protein>
    <recommendedName>
        <fullName evidence="9">Protein YIPF</fullName>
    </recommendedName>
</protein>
<gene>
    <name evidence="12" type="ORF">V1264_019108</name>
</gene>
<comment type="caution">
    <text evidence="12">The sequence shown here is derived from an EMBL/GenBank/DDBJ whole genome shotgun (WGS) entry which is preliminary data.</text>
</comment>
<accession>A0AAN9BE68</accession>
<name>A0AAN9BE68_9CAEN</name>
<evidence type="ECO:0000256" key="1">
    <source>
        <dbReference type="ARBA" id="ARBA00004653"/>
    </source>
</evidence>
<reference evidence="12 13" key="1">
    <citation type="submission" date="2024-02" db="EMBL/GenBank/DDBJ databases">
        <title>Chromosome-scale genome assembly of the rough periwinkle Littorina saxatilis.</title>
        <authorList>
            <person name="De Jode A."/>
            <person name="Faria R."/>
            <person name="Formenti G."/>
            <person name="Sims Y."/>
            <person name="Smith T.P."/>
            <person name="Tracey A."/>
            <person name="Wood J.M.D."/>
            <person name="Zagrodzka Z.B."/>
            <person name="Johannesson K."/>
            <person name="Butlin R.K."/>
            <person name="Leder E.H."/>
        </authorList>
    </citation>
    <scope>NUCLEOTIDE SEQUENCE [LARGE SCALE GENOMIC DNA]</scope>
    <source>
        <strain evidence="12">Snail1</strain>
        <tissue evidence="12">Muscle</tissue>
    </source>
</reference>
<dbReference type="AlphaFoldDB" id="A0AAN9BE68"/>
<evidence type="ECO:0000259" key="11">
    <source>
        <dbReference type="Pfam" id="PF04893"/>
    </source>
</evidence>
<dbReference type="PANTHER" id="PTHR21236">
    <property type="entry name" value="GOLGI MEMBRANE PROTEIN YIP1"/>
    <property type="match status" value="1"/>
</dbReference>
<evidence type="ECO:0000256" key="2">
    <source>
        <dbReference type="ARBA" id="ARBA00010596"/>
    </source>
</evidence>
<keyword evidence="6 9" id="KW-0472">Membrane</keyword>
<evidence type="ECO:0000256" key="10">
    <source>
        <dbReference type="SAM" id="MobiDB-lite"/>
    </source>
</evidence>
<dbReference type="GO" id="GO:0000139">
    <property type="term" value="C:Golgi membrane"/>
    <property type="evidence" value="ECO:0007669"/>
    <property type="project" value="UniProtKB-SubCell"/>
</dbReference>
<keyword evidence="3 9" id="KW-0812">Transmembrane</keyword>
<evidence type="ECO:0000256" key="7">
    <source>
        <dbReference type="ARBA" id="ARBA00024188"/>
    </source>
</evidence>
<organism evidence="12 13">
    <name type="scientific">Littorina saxatilis</name>
    <dbReference type="NCBI Taxonomy" id="31220"/>
    <lineage>
        <taxon>Eukaryota</taxon>
        <taxon>Metazoa</taxon>
        <taxon>Spiralia</taxon>
        <taxon>Lophotrochozoa</taxon>
        <taxon>Mollusca</taxon>
        <taxon>Gastropoda</taxon>
        <taxon>Caenogastropoda</taxon>
        <taxon>Littorinimorpha</taxon>
        <taxon>Littorinoidea</taxon>
        <taxon>Littorinidae</taxon>
        <taxon>Littorina</taxon>
    </lineage>
</organism>
<keyword evidence="4 9" id="KW-1133">Transmembrane helix</keyword>
<keyword evidence="5" id="KW-0333">Golgi apparatus</keyword>
<evidence type="ECO:0000313" key="12">
    <source>
        <dbReference type="EMBL" id="KAK7104378.1"/>
    </source>
</evidence>
<dbReference type="InterPro" id="IPR006977">
    <property type="entry name" value="Yip1_dom"/>
</dbReference>
<proteinExistence type="inferred from homology"/>
<dbReference type="GO" id="GO:0005802">
    <property type="term" value="C:trans-Golgi network"/>
    <property type="evidence" value="ECO:0007669"/>
    <property type="project" value="TreeGrafter"/>
</dbReference>
<comment type="similarity">
    <text evidence="2 9">Belongs to the YIP1 family.</text>
</comment>
<dbReference type="GO" id="GO:0006888">
    <property type="term" value="P:endoplasmic reticulum to Golgi vesicle-mediated transport"/>
    <property type="evidence" value="ECO:0007669"/>
    <property type="project" value="InterPro"/>
</dbReference>
<evidence type="ECO:0000256" key="9">
    <source>
        <dbReference type="RuleBase" id="RU361264"/>
    </source>
</evidence>
<feature type="transmembrane region" description="Helical" evidence="9">
    <location>
        <begin position="198"/>
        <end position="220"/>
    </location>
</feature>
<dbReference type="Proteomes" id="UP001374579">
    <property type="component" value="Unassembled WGS sequence"/>
</dbReference>
<evidence type="ECO:0000313" key="13">
    <source>
        <dbReference type="Proteomes" id="UP001374579"/>
    </source>
</evidence>
<dbReference type="EMBL" id="JBAMIC010000008">
    <property type="protein sequence ID" value="KAK7104378.1"/>
    <property type="molecule type" value="Genomic_DNA"/>
</dbReference>
<dbReference type="InterPro" id="IPR045231">
    <property type="entry name" value="Yip1/4-like"/>
</dbReference>
<keyword evidence="13" id="KW-1185">Reference proteome</keyword>
<evidence type="ECO:0000256" key="3">
    <source>
        <dbReference type="ARBA" id="ARBA00022692"/>
    </source>
</evidence>
<feature type="transmembrane region" description="Helical" evidence="9">
    <location>
        <begin position="253"/>
        <end position="271"/>
    </location>
</feature>
<feature type="transmembrane region" description="Helical" evidence="9">
    <location>
        <begin position="143"/>
        <end position="160"/>
    </location>
</feature>
<feature type="domain" description="Yip1" evidence="11">
    <location>
        <begin position="132"/>
        <end position="268"/>
    </location>
</feature>
<comment type="function">
    <text evidence="8">Involved in the maintenance of the Golgi structure.</text>
</comment>
<feature type="transmembrane region" description="Helical" evidence="9">
    <location>
        <begin position="226"/>
        <end position="244"/>
    </location>
</feature>
<evidence type="ECO:0000256" key="4">
    <source>
        <dbReference type="ARBA" id="ARBA00022989"/>
    </source>
</evidence>
<comment type="subcellular location">
    <subcellularLocation>
        <location evidence="1 9">Golgi apparatus membrane</location>
        <topology evidence="1 9">Multi-pass membrane protein</topology>
    </subcellularLocation>
    <subcellularLocation>
        <location evidence="7">Golgi apparatus</location>
        <location evidence="7">cis-Golgi network membrane</location>
    </subcellularLocation>
</comment>
<sequence length="272" mass="30350">MANMATSPNPQNDNVTIDLTSVGPPPPNAGYENRNLPSPDAFQFVPQNLGGDVEGDITAQAAGKDGSSGYGVRKRGPASKFLENRGFGWLLEEDDADEEDDQRPLLEELDIDLKDIYYKVRCVMFPLPQLGFNRHILRESPDFWGPLLIILLYSLVSLYGQFRVVSWILTIWLCGSFMVFMLARVLGGEVTYSQCLGVIGYSVLPLVIIAAFLPLVGVMIYLRRALQLLGVLWAAYSAGSLLCVQELQHKKPLLLYPIFLLYIYFFSLYTGV</sequence>
<feature type="region of interest" description="Disordered" evidence="10">
    <location>
        <begin position="1"/>
        <end position="49"/>
    </location>
</feature>
<dbReference type="GO" id="GO:0048280">
    <property type="term" value="P:vesicle fusion with Golgi apparatus"/>
    <property type="evidence" value="ECO:0007669"/>
    <property type="project" value="TreeGrafter"/>
</dbReference>
<dbReference type="Pfam" id="PF04893">
    <property type="entry name" value="Yip1"/>
    <property type="match status" value="1"/>
</dbReference>
<evidence type="ECO:0000256" key="6">
    <source>
        <dbReference type="ARBA" id="ARBA00023136"/>
    </source>
</evidence>